<reference evidence="1" key="1">
    <citation type="journal article" date="2019" name="bioRxiv">
        <title>The Genome of the Zebra Mussel, Dreissena polymorpha: A Resource for Invasive Species Research.</title>
        <authorList>
            <person name="McCartney M.A."/>
            <person name="Auch B."/>
            <person name="Kono T."/>
            <person name="Mallez S."/>
            <person name="Zhang Y."/>
            <person name="Obille A."/>
            <person name="Becker A."/>
            <person name="Abrahante J.E."/>
            <person name="Garbe J."/>
            <person name="Badalamenti J.P."/>
            <person name="Herman A."/>
            <person name="Mangelson H."/>
            <person name="Liachko I."/>
            <person name="Sullivan S."/>
            <person name="Sone E.D."/>
            <person name="Koren S."/>
            <person name="Silverstein K.A.T."/>
            <person name="Beckman K.B."/>
            <person name="Gohl D.M."/>
        </authorList>
    </citation>
    <scope>NUCLEOTIDE SEQUENCE</scope>
    <source>
        <strain evidence="1">Duluth1</strain>
        <tissue evidence="1">Whole animal</tissue>
    </source>
</reference>
<keyword evidence="2" id="KW-1185">Reference proteome</keyword>
<dbReference type="AlphaFoldDB" id="A0A9D3Y6G5"/>
<gene>
    <name evidence="1" type="ORF">DPMN_081750</name>
</gene>
<dbReference type="Proteomes" id="UP000828390">
    <property type="component" value="Unassembled WGS sequence"/>
</dbReference>
<evidence type="ECO:0000313" key="2">
    <source>
        <dbReference type="Proteomes" id="UP000828390"/>
    </source>
</evidence>
<comment type="caution">
    <text evidence="1">The sequence shown here is derived from an EMBL/GenBank/DDBJ whole genome shotgun (WGS) entry which is preliminary data.</text>
</comment>
<proteinExistence type="predicted"/>
<accession>A0A9D3Y6G5</accession>
<name>A0A9D3Y6G5_DREPO</name>
<organism evidence="1 2">
    <name type="scientific">Dreissena polymorpha</name>
    <name type="common">Zebra mussel</name>
    <name type="synonym">Mytilus polymorpha</name>
    <dbReference type="NCBI Taxonomy" id="45954"/>
    <lineage>
        <taxon>Eukaryota</taxon>
        <taxon>Metazoa</taxon>
        <taxon>Spiralia</taxon>
        <taxon>Lophotrochozoa</taxon>
        <taxon>Mollusca</taxon>
        <taxon>Bivalvia</taxon>
        <taxon>Autobranchia</taxon>
        <taxon>Heteroconchia</taxon>
        <taxon>Euheterodonta</taxon>
        <taxon>Imparidentia</taxon>
        <taxon>Neoheterodontei</taxon>
        <taxon>Myida</taxon>
        <taxon>Dreissenoidea</taxon>
        <taxon>Dreissenidae</taxon>
        <taxon>Dreissena</taxon>
    </lineage>
</organism>
<protein>
    <submittedName>
        <fullName evidence="1">Uncharacterized protein</fullName>
    </submittedName>
</protein>
<reference evidence="1" key="2">
    <citation type="submission" date="2020-11" db="EMBL/GenBank/DDBJ databases">
        <authorList>
            <person name="McCartney M.A."/>
            <person name="Auch B."/>
            <person name="Kono T."/>
            <person name="Mallez S."/>
            <person name="Becker A."/>
            <person name="Gohl D.M."/>
            <person name="Silverstein K.A.T."/>
            <person name="Koren S."/>
            <person name="Bechman K.B."/>
            <person name="Herman A."/>
            <person name="Abrahante J.E."/>
            <person name="Garbe J."/>
        </authorList>
    </citation>
    <scope>NUCLEOTIDE SEQUENCE</scope>
    <source>
        <strain evidence="1">Duluth1</strain>
        <tissue evidence="1">Whole animal</tissue>
    </source>
</reference>
<dbReference type="EMBL" id="JAIWYP010000016">
    <property type="protein sequence ID" value="KAH3694310.1"/>
    <property type="molecule type" value="Genomic_DNA"/>
</dbReference>
<evidence type="ECO:0000313" key="1">
    <source>
        <dbReference type="EMBL" id="KAH3694310.1"/>
    </source>
</evidence>
<sequence>MIVLTAGWSGATLADYDIRPILPYNTLQLESWPAILGGVITWEDALRRTESRETQADSYRRGSTM</sequence>